<dbReference type="AlphaFoldDB" id="A0AAE0HA47"/>
<accession>A0AAE0HA47</accession>
<protein>
    <submittedName>
        <fullName evidence="2">Uncharacterized protein</fullName>
    </submittedName>
</protein>
<keyword evidence="3" id="KW-1185">Reference proteome</keyword>
<dbReference type="RefSeq" id="XP_062656264.1">
    <property type="nucleotide sequence ID" value="XM_062799806.1"/>
</dbReference>
<dbReference type="Proteomes" id="UP001278766">
    <property type="component" value="Unassembled WGS sequence"/>
</dbReference>
<dbReference type="GeneID" id="87836754"/>
<reference evidence="2" key="1">
    <citation type="journal article" date="2023" name="Mol. Phylogenet. Evol.">
        <title>Genome-scale phylogeny and comparative genomics of the fungal order Sordariales.</title>
        <authorList>
            <person name="Hensen N."/>
            <person name="Bonometti L."/>
            <person name="Westerberg I."/>
            <person name="Brannstrom I.O."/>
            <person name="Guillou S."/>
            <person name="Cros-Aarteil S."/>
            <person name="Calhoun S."/>
            <person name="Haridas S."/>
            <person name="Kuo A."/>
            <person name="Mondo S."/>
            <person name="Pangilinan J."/>
            <person name="Riley R."/>
            <person name="LaButti K."/>
            <person name="Andreopoulos B."/>
            <person name="Lipzen A."/>
            <person name="Chen C."/>
            <person name="Yan M."/>
            <person name="Daum C."/>
            <person name="Ng V."/>
            <person name="Clum A."/>
            <person name="Steindorff A."/>
            <person name="Ohm R.A."/>
            <person name="Martin F."/>
            <person name="Silar P."/>
            <person name="Natvig D.O."/>
            <person name="Lalanne C."/>
            <person name="Gautier V."/>
            <person name="Ament-Velasquez S.L."/>
            <person name="Kruys A."/>
            <person name="Hutchinson M.I."/>
            <person name="Powell A.J."/>
            <person name="Barry K."/>
            <person name="Miller A.N."/>
            <person name="Grigoriev I.V."/>
            <person name="Debuchy R."/>
            <person name="Gladieux P."/>
            <person name="Hiltunen Thoren M."/>
            <person name="Johannesson H."/>
        </authorList>
    </citation>
    <scope>NUCLEOTIDE SEQUENCE</scope>
    <source>
        <strain evidence="2">CBS 168.71</strain>
    </source>
</reference>
<reference evidence="2" key="2">
    <citation type="submission" date="2023-06" db="EMBL/GenBank/DDBJ databases">
        <authorList>
            <consortium name="Lawrence Berkeley National Laboratory"/>
            <person name="Haridas S."/>
            <person name="Hensen N."/>
            <person name="Bonometti L."/>
            <person name="Westerberg I."/>
            <person name="Brannstrom I.O."/>
            <person name="Guillou S."/>
            <person name="Cros-Aarteil S."/>
            <person name="Calhoun S."/>
            <person name="Kuo A."/>
            <person name="Mondo S."/>
            <person name="Pangilinan J."/>
            <person name="Riley R."/>
            <person name="Labutti K."/>
            <person name="Andreopoulos B."/>
            <person name="Lipzen A."/>
            <person name="Chen C."/>
            <person name="Yanf M."/>
            <person name="Daum C."/>
            <person name="Ng V."/>
            <person name="Clum A."/>
            <person name="Steindorff A."/>
            <person name="Ohm R."/>
            <person name="Martin F."/>
            <person name="Silar P."/>
            <person name="Natvig D."/>
            <person name="Lalanne C."/>
            <person name="Gautier V."/>
            <person name="Ament-Velasquez S.L."/>
            <person name="Kruys A."/>
            <person name="Hutchinson M.I."/>
            <person name="Powell A.J."/>
            <person name="Barry K."/>
            <person name="Miller A.N."/>
            <person name="Grigoriev I.V."/>
            <person name="Debuchy R."/>
            <person name="Gladieux P."/>
            <person name="Thoren M.H."/>
            <person name="Johannesson H."/>
        </authorList>
    </citation>
    <scope>NUCLEOTIDE SEQUENCE</scope>
    <source>
        <strain evidence="2">CBS 168.71</strain>
    </source>
</reference>
<feature type="region of interest" description="Disordered" evidence="1">
    <location>
        <begin position="44"/>
        <end position="64"/>
    </location>
</feature>
<name>A0AAE0HA47_9PEZI</name>
<comment type="caution">
    <text evidence="2">The sequence shown here is derived from an EMBL/GenBank/DDBJ whole genome shotgun (WGS) entry which is preliminary data.</text>
</comment>
<evidence type="ECO:0000313" key="2">
    <source>
        <dbReference type="EMBL" id="KAK3292750.1"/>
    </source>
</evidence>
<evidence type="ECO:0000313" key="3">
    <source>
        <dbReference type="Proteomes" id="UP001278766"/>
    </source>
</evidence>
<gene>
    <name evidence="2" type="ORF">B0H64DRAFT_236704</name>
</gene>
<dbReference type="EMBL" id="JAUEPN010000007">
    <property type="protein sequence ID" value="KAK3292750.1"/>
    <property type="molecule type" value="Genomic_DNA"/>
</dbReference>
<sequence length="234" mass="25750">MKGKGCSCCGMMFRIALWQDNVHWPTTLKEEVLYRTKRLKGADDKQKRRWGTKSEPQTGDEAGYRTLDKGTKREADDVRVCSIFLEAGYCARKDCRLAKCQASGGESRRSCLRPRSLGRVEGRRWRWNSGVVEMGKSRGFFPAPGCLGFAPDPSCSPRGGGGRTKGQTERQMDLLEGWAIAATNLSAFMEGLGIGPCPCAANGYLPHKTGASRAFKIQLIPANCHNCESVVTHL</sequence>
<proteinExistence type="predicted"/>
<evidence type="ECO:0000256" key="1">
    <source>
        <dbReference type="SAM" id="MobiDB-lite"/>
    </source>
</evidence>
<organism evidence="2 3">
    <name type="scientific">Chaetomium fimeti</name>
    <dbReference type="NCBI Taxonomy" id="1854472"/>
    <lineage>
        <taxon>Eukaryota</taxon>
        <taxon>Fungi</taxon>
        <taxon>Dikarya</taxon>
        <taxon>Ascomycota</taxon>
        <taxon>Pezizomycotina</taxon>
        <taxon>Sordariomycetes</taxon>
        <taxon>Sordariomycetidae</taxon>
        <taxon>Sordariales</taxon>
        <taxon>Chaetomiaceae</taxon>
        <taxon>Chaetomium</taxon>
    </lineage>
</organism>